<dbReference type="Proteomes" id="UP000824533">
    <property type="component" value="Linkage Group LG11"/>
</dbReference>
<comment type="caution">
    <text evidence="1">The sequence shown here is derived from an EMBL/GenBank/DDBJ whole genome shotgun (WGS) entry which is preliminary data.</text>
</comment>
<dbReference type="EMBL" id="CM034397">
    <property type="protein sequence ID" value="KAJ0177543.1"/>
    <property type="molecule type" value="Genomic_DNA"/>
</dbReference>
<sequence length="215" mass="24279">MDPITAVYTIAVLQLISATASQFLPPLPFPFPPGALPGIPQVGPPNGLPPPNAIQMPGSVPMPMSMPFAVQQPRVPLVVMPYHSKKRNQAKRIRKKRKRPSKKYIYDDSSSESDSDSSSGDFDFRAKSKRGKKRQVLTPVVSYVTKDGYVVYQKKIKREKARDWLEMGRTRQSNLWESGEKDNTSENTSKARELSTFTSWTSRRPFLSVYITFLV</sequence>
<gene>
    <name evidence="1" type="ORF">K1T71_006416</name>
</gene>
<evidence type="ECO:0000313" key="1">
    <source>
        <dbReference type="EMBL" id="KAJ0177543.1"/>
    </source>
</evidence>
<proteinExistence type="predicted"/>
<evidence type="ECO:0000313" key="2">
    <source>
        <dbReference type="Proteomes" id="UP000824533"/>
    </source>
</evidence>
<keyword evidence="2" id="KW-1185">Reference proteome</keyword>
<organism evidence="1 2">
    <name type="scientific">Dendrolimus kikuchii</name>
    <dbReference type="NCBI Taxonomy" id="765133"/>
    <lineage>
        <taxon>Eukaryota</taxon>
        <taxon>Metazoa</taxon>
        <taxon>Ecdysozoa</taxon>
        <taxon>Arthropoda</taxon>
        <taxon>Hexapoda</taxon>
        <taxon>Insecta</taxon>
        <taxon>Pterygota</taxon>
        <taxon>Neoptera</taxon>
        <taxon>Endopterygota</taxon>
        <taxon>Lepidoptera</taxon>
        <taxon>Glossata</taxon>
        <taxon>Ditrysia</taxon>
        <taxon>Bombycoidea</taxon>
        <taxon>Lasiocampidae</taxon>
        <taxon>Dendrolimus</taxon>
    </lineage>
</organism>
<protein>
    <submittedName>
        <fullName evidence="1">Uncharacterized protein</fullName>
    </submittedName>
</protein>
<name>A0ACC1D0Y0_9NEOP</name>
<reference evidence="1 2" key="1">
    <citation type="journal article" date="2021" name="Front. Genet.">
        <title>Chromosome-Level Genome Assembly Reveals Significant Gene Expansion in the Toll and IMD Signaling Pathways of Dendrolimus kikuchii.</title>
        <authorList>
            <person name="Zhou J."/>
            <person name="Wu P."/>
            <person name="Xiong Z."/>
            <person name="Liu N."/>
            <person name="Zhao N."/>
            <person name="Ji M."/>
            <person name="Qiu Y."/>
            <person name="Yang B."/>
        </authorList>
    </citation>
    <scope>NUCLEOTIDE SEQUENCE [LARGE SCALE GENOMIC DNA]</scope>
    <source>
        <strain evidence="1">Ann1</strain>
    </source>
</reference>
<accession>A0ACC1D0Y0</accession>